<organism evidence="1 2">
    <name type="scientific">Streptococcus canis FSL Z3-227</name>
    <dbReference type="NCBI Taxonomy" id="482234"/>
    <lineage>
        <taxon>Bacteria</taxon>
        <taxon>Bacillati</taxon>
        <taxon>Bacillota</taxon>
        <taxon>Bacilli</taxon>
        <taxon>Lactobacillales</taxon>
        <taxon>Streptococcaceae</taxon>
        <taxon>Streptococcus</taxon>
    </lineage>
</organism>
<name>A0AAV3FSU2_STRCB</name>
<evidence type="ECO:0000313" key="2">
    <source>
        <dbReference type="Proteomes" id="UP000004423"/>
    </source>
</evidence>
<sequence>MHIHTLVNDQSDFIDASAAQSLAEATQAFLDFAQWLM</sequence>
<comment type="caution">
    <text evidence="1">The sequence shown here is derived from an EMBL/GenBank/DDBJ whole genome shotgun (WGS) entry which is preliminary data.</text>
</comment>
<evidence type="ECO:0000313" key="1">
    <source>
        <dbReference type="EMBL" id="EIQ82148.1"/>
    </source>
</evidence>
<gene>
    <name evidence="1" type="ORF">SCAZ3_07235</name>
</gene>
<protein>
    <submittedName>
        <fullName evidence="1">Uncharacterized protein</fullName>
    </submittedName>
</protein>
<dbReference type="EMBL" id="AIDX01000001">
    <property type="protein sequence ID" value="EIQ82148.1"/>
    <property type="molecule type" value="Genomic_DNA"/>
</dbReference>
<reference evidence="1 2" key="1">
    <citation type="journal article" date="2012" name="PLoS ONE">
        <title>Gene Repertoire Evolution of Streptococcus pyogenes Inferred from Phylogenomic Analysis with Streptococcus canis and Streptococcus dysgalactiae.</title>
        <authorList>
            <person name="Lefebure T."/>
            <person name="Richards V.P."/>
            <person name="Lang P."/>
            <person name="Pavinski-Bitar P."/>
            <person name="Stanhope M.J."/>
        </authorList>
    </citation>
    <scope>NUCLEOTIDE SEQUENCE [LARGE SCALE GENOMIC DNA]</scope>
    <source>
        <strain evidence="1 2">FSL Z3-227</strain>
    </source>
</reference>
<accession>A0AAV3FSU2</accession>
<dbReference type="Proteomes" id="UP000004423">
    <property type="component" value="Unassembled WGS sequence"/>
</dbReference>
<proteinExistence type="predicted"/>
<dbReference type="AlphaFoldDB" id="A0AAV3FSU2"/>